<dbReference type="Gene3D" id="1.10.150.320">
    <property type="entry name" value="Photosystem II 12 kDa extrinsic protein"/>
    <property type="match status" value="1"/>
</dbReference>
<evidence type="ECO:0000256" key="1">
    <source>
        <dbReference type="SAM" id="MobiDB-lite"/>
    </source>
</evidence>
<dbReference type="InterPro" id="IPR052159">
    <property type="entry name" value="Competence_DNA_uptake"/>
</dbReference>
<evidence type="ECO:0000313" key="4">
    <source>
        <dbReference type="Proteomes" id="UP000678228"/>
    </source>
</evidence>
<accession>A0A941AQ52</accession>
<dbReference type="PANTHER" id="PTHR30619">
    <property type="entry name" value="DNA INTERNALIZATION/COMPETENCE PROTEIN COMEC/REC2"/>
    <property type="match status" value="1"/>
</dbReference>
<dbReference type="InterPro" id="IPR001279">
    <property type="entry name" value="Metallo-B-lactamas"/>
</dbReference>
<gene>
    <name evidence="3" type="ORF">J7W16_13955</name>
</gene>
<feature type="domain" description="Metallo-beta-lactamase" evidence="2">
    <location>
        <begin position="10"/>
        <end position="205"/>
    </location>
</feature>
<reference evidence="3" key="1">
    <citation type="submission" date="2021-03" db="EMBL/GenBank/DDBJ databases">
        <title>Bacillus suaedae sp. nov., isolated from Suaeda aralocaspica.</title>
        <authorList>
            <person name="Lei R.F.R."/>
        </authorList>
    </citation>
    <scope>NUCLEOTIDE SEQUENCE</scope>
    <source>
        <strain evidence="3">YZJH907-2</strain>
    </source>
</reference>
<name>A0A941AQ52_9BACI</name>
<dbReference type="SUPFAM" id="SSF47781">
    <property type="entry name" value="RuvA domain 2-like"/>
    <property type="match status" value="1"/>
</dbReference>
<dbReference type="InterPro" id="IPR010994">
    <property type="entry name" value="RuvA_2-like"/>
</dbReference>
<dbReference type="Pfam" id="PF00753">
    <property type="entry name" value="Lactamase_B"/>
    <property type="match status" value="1"/>
</dbReference>
<keyword evidence="4" id="KW-1185">Reference proteome</keyword>
<dbReference type="SMART" id="SM00849">
    <property type="entry name" value="Lactamase_B"/>
    <property type="match status" value="1"/>
</dbReference>
<protein>
    <submittedName>
        <fullName evidence="3">MBL fold metallo-hydrolase</fullName>
    </submittedName>
</protein>
<dbReference type="InterPro" id="IPR036866">
    <property type="entry name" value="RibonucZ/Hydroxyglut_hydro"/>
</dbReference>
<sequence>MKVHFIDVGQADATLFEYNVAEEEYTILFDAGNWNRSDVLQYLKSQQIEEIDILIGSHPHADHIGQFDEIINHFNVGEVWLSGETTTSQTFLSTLEAIEANEVDYHEPRAGEVFDVGPLEITIINPEHLTGDLHESSISAIFTYGETSFVLTGDAEEETEQAMLMRGISLDADVLQLGHHGSNTSTSQAFLNAVSPKIAIVSAGVDNQYGHPHDEVINRVKSAGIKLFSTYVDGTIVIKSNGKNLDVSTNYEGDHKADSSSSKSETPKMEEQPELDQGSGNCIDINSASVEELQAIVHIGPARAEEIVTLRPFSAVDGMTRVKGIAAGRLSDIISEGKACVK</sequence>
<proteinExistence type="predicted"/>
<evidence type="ECO:0000313" key="3">
    <source>
        <dbReference type="EMBL" id="MBP3952242.1"/>
    </source>
</evidence>
<dbReference type="Gene3D" id="3.60.15.10">
    <property type="entry name" value="Ribonuclease Z/Hydroxyacylglutathione hydrolase-like"/>
    <property type="match status" value="1"/>
</dbReference>
<dbReference type="InterPro" id="IPR035681">
    <property type="entry name" value="ComA-like_MBL"/>
</dbReference>
<organism evidence="3 4">
    <name type="scientific">Halalkalibacter suaedae</name>
    <dbReference type="NCBI Taxonomy" id="2822140"/>
    <lineage>
        <taxon>Bacteria</taxon>
        <taxon>Bacillati</taxon>
        <taxon>Bacillota</taxon>
        <taxon>Bacilli</taxon>
        <taxon>Bacillales</taxon>
        <taxon>Bacillaceae</taxon>
        <taxon>Halalkalibacter</taxon>
    </lineage>
</organism>
<feature type="region of interest" description="Disordered" evidence="1">
    <location>
        <begin position="247"/>
        <end position="281"/>
    </location>
</feature>
<dbReference type="PANTHER" id="PTHR30619:SF7">
    <property type="entry name" value="BETA-LACTAMASE DOMAIN PROTEIN"/>
    <property type="match status" value="1"/>
</dbReference>
<evidence type="ECO:0000259" key="2">
    <source>
        <dbReference type="SMART" id="SM00849"/>
    </source>
</evidence>
<dbReference type="EMBL" id="JAGKSQ010000005">
    <property type="protein sequence ID" value="MBP3952242.1"/>
    <property type="molecule type" value="Genomic_DNA"/>
</dbReference>
<comment type="caution">
    <text evidence="3">The sequence shown here is derived from an EMBL/GenBank/DDBJ whole genome shotgun (WGS) entry which is preliminary data.</text>
</comment>
<dbReference type="SUPFAM" id="SSF56281">
    <property type="entry name" value="Metallo-hydrolase/oxidoreductase"/>
    <property type="match status" value="1"/>
</dbReference>
<dbReference type="CDD" id="cd07731">
    <property type="entry name" value="ComA-like_MBL-fold"/>
    <property type="match status" value="1"/>
</dbReference>
<dbReference type="AlphaFoldDB" id="A0A941AQ52"/>
<dbReference type="Pfam" id="PF12836">
    <property type="entry name" value="HHH_3"/>
    <property type="match status" value="1"/>
</dbReference>
<dbReference type="Proteomes" id="UP000678228">
    <property type="component" value="Unassembled WGS sequence"/>
</dbReference>